<comment type="catalytic activity">
    <reaction evidence="1">
        <text>Hydrolysis of proteins with broad specificity for peptide bonds. Preferentially cleaves -Arg-Arg-|-Xaa bonds in small molecule substrates (thus differing from cathepsin L). In addition to being an endopeptidase, shows peptidyl-dipeptidase activity, liberating C-terminal dipeptides.</text>
        <dbReference type="EC" id="3.4.22.1"/>
    </reaction>
</comment>
<dbReference type="Pfam" id="PF00112">
    <property type="entry name" value="Peptidase_C1"/>
    <property type="match status" value="1"/>
</dbReference>
<dbReference type="Gene3D" id="3.90.70.10">
    <property type="entry name" value="Cysteine proteinases"/>
    <property type="match status" value="1"/>
</dbReference>
<dbReference type="InterPro" id="IPR000169">
    <property type="entry name" value="Pept_cys_AS"/>
</dbReference>
<sequence length="355" mass="38470">MVSISPHQSALTKQILLIYYKKMKLFGFTIGIAAASDFSAIIDEVNTANAGWTAGENFHEQTTLEDVRSWLGAWSNKDYDWPQKYPHDDLVGDIPATFDSRSNWSDCSVIGKIRDQGGCGSCWAFGAAEAISDRICIASKGATDVMYAAEDVLSCCLTCGNGCNGGYPLAAMEYFVTRGLVTGGLYGTKDTCQPYTLEACEHHVPGDRPPCTEGGGTPKCSHQCIPDYTTKAYKDDKVHGHKAYSVPNDVGKIQQEIMHYGPVEAAFTVYSDFPSYKSGVYRHTSGSELGGHAIKIIGWGTEGGDDYWLINNSWNSDWGDKGTFKILRGSNECGIEGEVVAATVDASTLPGTTFF</sequence>
<dbReference type="GO" id="GO:0004197">
    <property type="term" value="F:cysteine-type endopeptidase activity"/>
    <property type="evidence" value="ECO:0007669"/>
    <property type="project" value="UniProtKB-EC"/>
</dbReference>
<dbReference type="PROSITE" id="PS00139">
    <property type="entry name" value="THIOL_PROTEASE_CYS"/>
    <property type="match status" value="1"/>
</dbReference>
<dbReference type="FunFam" id="3.90.70.10:FF:000031">
    <property type="entry name" value="Cathepsin B"/>
    <property type="match status" value="1"/>
</dbReference>
<evidence type="ECO:0000256" key="4">
    <source>
        <dbReference type="ARBA" id="ARBA00015559"/>
    </source>
</evidence>
<keyword evidence="8" id="KW-0788">Thiol protease</keyword>
<dbReference type="GO" id="GO:0006508">
    <property type="term" value="P:proteolysis"/>
    <property type="evidence" value="ECO:0007669"/>
    <property type="project" value="UniProtKB-KW"/>
</dbReference>
<protein>
    <recommendedName>
        <fullName evidence="4">Cathepsin B</fullName>
        <ecNumber evidence="3">3.4.22.1</ecNumber>
    </recommendedName>
</protein>
<dbReference type="OrthoDB" id="640249at2759"/>
<evidence type="ECO:0000256" key="9">
    <source>
        <dbReference type="ARBA" id="ARBA00023145"/>
    </source>
</evidence>
<dbReference type="InterPro" id="IPR000668">
    <property type="entry name" value="Peptidase_C1A_C"/>
</dbReference>
<evidence type="ECO:0000256" key="2">
    <source>
        <dbReference type="ARBA" id="ARBA00008455"/>
    </source>
</evidence>
<reference evidence="12" key="1">
    <citation type="journal article" date="2010" name="Science">
        <title>Plasticity of animal genome architecture unmasked by rapid evolution of a pelagic tunicate.</title>
        <authorList>
            <person name="Denoeud F."/>
            <person name="Henriet S."/>
            <person name="Mungpakdee S."/>
            <person name="Aury J.M."/>
            <person name="Da Silva C."/>
            <person name="Brinkmann H."/>
            <person name="Mikhaleva J."/>
            <person name="Olsen L.C."/>
            <person name="Jubin C."/>
            <person name="Canestro C."/>
            <person name="Bouquet J.M."/>
            <person name="Danks G."/>
            <person name="Poulain J."/>
            <person name="Campsteijn C."/>
            <person name="Adamski M."/>
            <person name="Cross I."/>
            <person name="Yadetie F."/>
            <person name="Muffato M."/>
            <person name="Louis A."/>
            <person name="Butcher S."/>
            <person name="Tsagkogeorga G."/>
            <person name="Konrad A."/>
            <person name="Singh S."/>
            <person name="Jensen M.F."/>
            <person name="Cong E.H."/>
            <person name="Eikeseth-Otteraa H."/>
            <person name="Noel B."/>
            <person name="Anthouard V."/>
            <person name="Porcel B.M."/>
            <person name="Kachouri-Lafond R."/>
            <person name="Nishino A."/>
            <person name="Ugolini M."/>
            <person name="Chourrout P."/>
            <person name="Nishida H."/>
            <person name="Aasland R."/>
            <person name="Huzurbazar S."/>
            <person name="Westhof E."/>
            <person name="Delsuc F."/>
            <person name="Lehrach H."/>
            <person name="Reinhardt R."/>
            <person name="Weissenbach J."/>
            <person name="Roy S.W."/>
            <person name="Artiguenave F."/>
            <person name="Postlethwait J.H."/>
            <person name="Manak J.R."/>
            <person name="Thompson E.M."/>
            <person name="Jaillon O."/>
            <person name="Du Pasquier L."/>
            <person name="Boudinot P."/>
            <person name="Liberles D.A."/>
            <person name="Volff J.N."/>
            <person name="Philippe H."/>
            <person name="Lenhard B."/>
            <person name="Roest Crollius H."/>
            <person name="Wincker P."/>
            <person name="Chourrout D."/>
        </authorList>
    </citation>
    <scope>NUCLEOTIDE SEQUENCE [LARGE SCALE GENOMIC DNA]</scope>
</reference>
<dbReference type="PANTHER" id="PTHR12411">
    <property type="entry name" value="CYSTEINE PROTEASE FAMILY C1-RELATED"/>
    <property type="match status" value="1"/>
</dbReference>
<dbReference type="MEROPS" id="C01.060"/>
<dbReference type="InterPro" id="IPR012599">
    <property type="entry name" value="Propeptide_C1A"/>
</dbReference>
<dbReference type="Pfam" id="PF08127">
    <property type="entry name" value="Propeptide_C1"/>
    <property type="match status" value="1"/>
</dbReference>
<proteinExistence type="inferred from homology"/>
<evidence type="ECO:0000256" key="7">
    <source>
        <dbReference type="ARBA" id="ARBA00022801"/>
    </source>
</evidence>
<evidence type="ECO:0000313" key="13">
    <source>
        <dbReference type="Proteomes" id="UP000001307"/>
    </source>
</evidence>
<keyword evidence="7" id="KW-0378">Hydrolase</keyword>
<evidence type="ECO:0000256" key="5">
    <source>
        <dbReference type="ARBA" id="ARBA00022670"/>
    </source>
</evidence>
<accession>E4X3P1</accession>
<keyword evidence="5" id="KW-0645">Protease</keyword>
<keyword evidence="10" id="KW-1015">Disulfide bond</keyword>
<keyword evidence="9" id="KW-0865">Zymogen</keyword>
<dbReference type="SMART" id="SM00645">
    <property type="entry name" value="Pept_C1"/>
    <property type="match status" value="1"/>
</dbReference>
<dbReference type="InterPro" id="IPR013128">
    <property type="entry name" value="Peptidase_C1A"/>
</dbReference>
<evidence type="ECO:0000313" key="12">
    <source>
        <dbReference type="EMBL" id="CBY18245.1"/>
    </source>
</evidence>
<dbReference type="EC" id="3.4.22.1" evidence="3"/>
<dbReference type="EMBL" id="FN653023">
    <property type="protein sequence ID" value="CBY18245.1"/>
    <property type="molecule type" value="Genomic_DNA"/>
</dbReference>
<dbReference type="InterPro" id="IPR025660">
    <property type="entry name" value="Pept_his_AS"/>
</dbReference>
<dbReference type="InterPro" id="IPR038765">
    <property type="entry name" value="Papain-like_cys_pep_sf"/>
</dbReference>
<comment type="similarity">
    <text evidence="2">Belongs to the peptidase C1 family.</text>
</comment>
<evidence type="ECO:0000256" key="6">
    <source>
        <dbReference type="ARBA" id="ARBA00022729"/>
    </source>
</evidence>
<keyword evidence="13" id="KW-1185">Reference proteome</keyword>
<evidence type="ECO:0000256" key="1">
    <source>
        <dbReference type="ARBA" id="ARBA00001754"/>
    </source>
</evidence>
<dbReference type="PROSITE" id="PS00639">
    <property type="entry name" value="THIOL_PROTEASE_HIS"/>
    <property type="match status" value="1"/>
</dbReference>
<keyword evidence="6" id="KW-0732">Signal</keyword>
<evidence type="ECO:0000256" key="10">
    <source>
        <dbReference type="ARBA" id="ARBA00023157"/>
    </source>
</evidence>
<evidence type="ECO:0000256" key="3">
    <source>
        <dbReference type="ARBA" id="ARBA00012537"/>
    </source>
</evidence>
<name>E4X3P1_OIKDI</name>
<evidence type="ECO:0000256" key="8">
    <source>
        <dbReference type="ARBA" id="ARBA00022807"/>
    </source>
</evidence>
<dbReference type="PRINTS" id="PR00705">
    <property type="entry name" value="PAPAIN"/>
</dbReference>
<dbReference type="AlphaFoldDB" id="E4X3P1"/>
<dbReference type="CDD" id="cd02620">
    <property type="entry name" value="Peptidase_C1A_CathepsinB"/>
    <property type="match status" value="1"/>
</dbReference>
<evidence type="ECO:0000259" key="11">
    <source>
        <dbReference type="SMART" id="SM00645"/>
    </source>
</evidence>
<dbReference type="InParanoid" id="E4X3P1"/>
<feature type="domain" description="Peptidase C1A papain C-terminal" evidence="11">
    <location>
        <begin position="94"/>
        <end position="343"/>
    </location>
</feature>
<dbReference type="SUPFAM" id="SSF54001">
    <property type="entry name" value="Cysteine proteinases"/>
    <property type="match status" value="1"/>
</dbReference>
<organism evidence="12">
    <name type="scientific">Oikopleura dioica</name>
    <name type="common">Tunicate</name>
    <dbReference type="NCBI Taxonomy" id="34765"/>
    <lineage>
        <taxon>Eukaryota</taxon>
        <taxon>Metazoa</taxon>
        <taxon>Chordata</taxon>
        <taxon>Tunicata</taxon>
        <taxon>Appendicularia</taxon>
        <taxon>Copelata</taxon>
        <taxon>Oikopleuridae</taxon>
        <taxon>Oikopleura</taxon>
    </lineage>
</organism>
<gene>
    <name evidence="12" type="ORF">GSOID_T00017884001</name>
</gene>
<dbReference type="Proteomes" id="UP000001307">
    <property type="component" value="Unassembled WGS sequence"/>
</dbReference>